<evidence type="ECO:0000256" key="3">
    <source>
        <dbReference type="ARBA" id="ARBA00021364"/>
    </source>
</evidence>
<dbReference type="AlphaFoldDB" id="X8DDZ2"/>
<evidence type="ECO:0000256" key="6">
    <source>
        <dbReference type="ARBA" id="ARBA00049436"/>
    </source>
</evidence>
<protein>
    <recommendedName>
        <fullName evidence="3">Glutamine synthetase</fullName>
        <ecNumber evidence="2">6.3.1.2</ecNumber>
    </recommendedName>
    <alternativeName>
        <fullName evidence="4">Glutamate--ammonia ligase</fullName>
    </alternativeName>
    <alternativeName>
        <fullName evidence="5">Glutamine synthetase I beta</fullName>
    </alternativeName>
</protein>
<dbReference type="PANTHER" id="PTHR43407">
    <property type="entry name" value="GLUTAMINE SYNTHETASE"/>
    <property type="match status" value="1"/>
</dbReference>
<sequence length="202" mass="22494">MSEKTADDIIKLIKDEKIEFVDVRFCDVPGIMQHFTIPASACDHSVFTDGLAFDGSSIRGFQSIHESDMYLLPDPDTAIIDPFREAKTLNLNFFVHDPFTREPYSRDPRNVARKAENYLISTGIADTAYFGPEAEFYIFDSVSFDSRINGSFYEVDAISGWWNTGVATEADGSPTAATRSGPRAGTSRWRQTTSTSICATRC</sequence>
<evidence type="ECO:0000256" key="9">
    <source>
        <dbReference type="SAM" id="MobiDB-lite"/>
    </source>
</evidence>
<dbReference type="GO" id="GO:0016020">
    <property type="term" value="C:membrane"/>
    <property type="evidence" value="ECO:0007669"/>
    <property type="project" value="TreeGrafter"/>
</dbReference>
<comment type="similarity">
    <text evidence="1 7 8">Belongs to the glutamine synthetase family.</text>
</comment>
<dbReference type="PANTHER" id="PTHR43407:SF1">
    <property type="entry name" value="LENGSIN"/>
    <property type="match status" value="1"/>
</dbReference>
<dbReference type="PROSITE" id="PS00180">
    <property type="entry name" value="GLNA_1"/>
    <property type="match status" value="1"/>
</dbReference>
<dbReference type="GO" id="GO:0004356">
    <property type="term" value="F:glutamine synthetase activity"/>
    <property type="evidence" value="ECO:0007669"/>
    <property type="project" value="UniProtKB-EC"/>
</dbReference>
<evidence type="ECO:0000259" key="10">
    <source>
        <dbReference type="PROSITE" id="PS51986"/>
    </source>
</evidence>
<organism evidence="11">
    <name type="scientific">Mycobacterium xenopi 4042</name>
    <dbReference type="NCBI Taxonomy" id="1299334"/>
    <lineage>
        <taxon>Bacteria</taxon>
        <taxon>Bacillati</taxon>
        <taxon>Actinomycetota</taxon>
        <taxon>Actinomycetes</taxon>
        <taxon>Mycobacteriales</taxon>
        <taxon>Mycobacteriaceae</taxon>
        <taxon>Mycobacterium</taxon>
    </lineage>
</organism>
<dbReference type="FunFam" id="3.10.20.70:FF:000006">
    <property type="entry name" value="Glutamine synthetase"/>
    <property type="match status" value="1"/>
</dbReference>
<dbReference type="GO" id="GO:0006542">
    <property type="term" value="P:glutamine biosynthetic process"/>
    <property type="evidence" value="ECO:0007669"/>
    <property type="project" value="InterPro"/>
</dbReference>
<dbReference type="EC" id="6.3.1.2" evidence="2"/>
<evidence type="ECO:0000256" key="5">
    <source>
        <dbReference type="ARBA" id="ARBA00033230"/>
    </source>
</evidence>
<feature type="domain" description="GS beta-grasp" evidence="10">
    <location>
        <begin position="16"/>
        <end position="100"/>
    </location>
</feature>
<evidence type="ECO:0000256" key="2">
    <source>
        <dbReference type="ARBA" id="ARBA00012937"/>
    </source>
</evidence>
<dbReference type="GO" id="GO:0005737">
    <property type="term" value="C:cytoplasm"/>
    <property type="evidence" value="ECO:0007669"/>
    <property type="project" value="TreeGrafter"/>
</dbReference>
<dbReference type="SUPFAM" id="SSF54368">
    <property type="entry name" value="Glutamine synthetase, N-terminal domain"/>
    <property type="match status" value="1"/>
</dbReference>
<reference evidence="11" key="1">
    <citation type="submission" date="2014-01" db="EMBL/GenBank/DDBJ databases">
        <authorList>
            <person name="Brown-Elliot B."/>
            <person name="Wallace R."/>
            <person name="Lenaerts A."/>
            <person name="Ordway D."/>
            <person name="DeGroote M.A."/>
            <person name="Parker T."/>
            <person name="Sizemore C."/>
            <person name="Tallon L.J."/>
            <person name="Sadzewicz L.K."/>
            <person name="Sengamalay N."/>
            <person name="Fraser C.M."/>
            <person name="Hine E."/>
            <person name="Shefchek K.A."/>
            <person name="Das S.P."/>
            <person name="Tettelin H."/>
        </authorList>
    </citation>
    <scope>NUCLEOTIDE SEQUENCE [LARGE SCALE GENOMIC DNA]</scope>
    <source>
        <strain evidence="11">4042</strain>
    </source>
</reference>
<proteinExistence type="inferred from homology"/>
<comment type="caution">
    <text evidence="11">The sequence shown here is derived from an EMBL/GenBank/DDBJ whole genome shotgun (WGS) entry which is preliminary data.</text>
</comment>
<dbReference type="Pfam" id="PF00120">
    <property type="entry name" value="Gln-synt_C"/>
    <property type="match status" value="1"/>
</dbReference>
<feature type="region of interest" description="Disordered" evidence="9">
    <location>
        <begin position="171"/>
        <end position="190"/>
    </location>
</feature>
<comment type="catalytic activity">
    <reaction evidence="6">
        <text>L-glutamate + NH4(+) + ATP = L-glutamine + ADP + phosphate + H(+)</text>
        <dbReference type="Rhea" id="RHEA:16169"/>
        <dbReference type="ChEBI" id="CHEBI:15378"/>
        <dbReference type="ChEBI" id="CHEBI:28938"/>
        <dbReference type="ChEBI" id="CHEBI:29985"/>
        <dbReference type="ChEBI" id="CHEBI:30616"/>
        <dbReference type="ChEBI" id="CHEBI:43474"/>
        <dbReference type="ChEBI" id="CHEBI:58359"/>
        <dbReference type="ChEBI" id="CHEBI:456216"/>
        <dbReference type="EC" id="6.3.1.2"/>
    </reaction>
</comment>
<dbReference type="EMBL" id="JAOB01000026">
    <property type="protein sequence ID" value="EUA65715.1"/>
    <property type="molecule type" value="Genomic_DNA"/>
</dbReference>
<gene>
    <name evidence="11" type="ORF">I553_8145</name>
</gene>
<evidence type="ECO:0000256" key="4">
    <source>
        <dbReference type="ARBA" id="ARBA00030668"/>
    </source>
</evidence>
<dbReference type="Pfam" id="PF03951">
    <property type="entry name" value="Gln-synt_N"/>
    <property type="match status" value="1"/>
</dbReference>
<dbReference type="SUPFAM" id="SSF55931">
    <property type="entry name" value="Glutamine synthetase/guanido kinase"/>
    <property type="match status" value="1"/>
</dbReference>
<dbReference type="GO" id="GO:0019740">
    <property type="term" value="P:nitrogen utilization"/>
    <property type="evidence" value="ECO:0007669"/>
    <property type="project" value="TreeGrafter"/>
</dbReference>
<dbReference type="InterPro" id="IPR027302">
    <property type="entry name" value="Gln_synth_N_conserv_site"/>
</dbReference>
<dbReference type="InterPro" id="IPR008147">
    <property type="entry name" value="Gln_synt_N"/>
</dbReference>
<dbReference type="InterPro" id="IPR008146">
    <property type="entry name" value="Gln_synth_cat_dom"/>
</dbReference>
<dbReference type="PROSITE" id="PS51986">
    <property type="entry name" value="GS_BETA_GRASP"/>
    <property type="match status" value="1"/>
</dbReference>
<dbReference type="Gene3D" id="3.10.20.70">
    <property type="entry name" value="Glutamine synthetase, N-terminal domain"/>
    <property type="match status" value="1"/>
</dbReference>
<dbReference type="Gene3D" id="3.30.590.10">
    <property type="entry name" value="Glutamine synthetase/guanido kinase, catalytic domain"/>
    <property type="match status" value="1"/>
</dbReference>
<name>X8DDZ2_MYCXE</name>
<dbReference type="InterPro" id="IPR014746">
    <property type="entry name" value="Gln_synth/guanido_kin_cat_dom"/>
</dbReference>
<dbReference type="InterPro" id="IPR036651">
    <property type="entry name" value="Gln_synt_N_sf"/>
</dbReference>
<evidence type="ECO:0000256" key="8">
    <source>
        <dbReference type="RuleBase" id="RU000384"/>
    </source>
</evidence>
<evidence type="ECO:0000256" key="7">
    <source>
        <dbReference type="PROSITE-ProRule" id="PRU01330"/>
    </source>
</evidence>
<dbReference type="PATRIC" id="fig|1299334.3.peg.2305"/>
<accession>X8DDZ2</accession>
<evidence type="ECO:0000256" key="1">
    <source>
        <dbReference type="ARBA" id="ARBA00009897"/>
    </source>
</evidence>
<evidence type="ECO:0000313" key="11">
    <source>
        <dbReference type="EMBL" id="EUA65715.1"/>
    </source>
</evidence>